<evidence type="ECO:0000313" key="1">
    <source>
        <dbReference type="EMBL" id="CAG8643062.1"/>
    </source>
</evidence>
<organism evidence="1 2">
    <name type="scientific">Acaulospora colombiana</name>
    <dbReference type="NCBI Taxonomy" id="27376"/>
    <lineage>
        <taxon>Eukaryota</taxon>
        <taxon>Fungi</taxon>
        <taxon>Fungi incertae sedis</taxon>
        <taxon>Mucoromycota</taxon>
        <taxon>Glomeromycotina</taxon>
        <taxon>Glomeromycetes</taxon>
        <taxon>Diversisporales</taxon>
        <taxon>Acaulosporaceae</taxon>
        <taxon>Acaulospora</taxon>
    </lineage>
</organism>
<feature type="non-terminal residue" evidence="1">
    <location>
        <position position="50"/>
    </location>
</feature>
<sequence>MAIVNDPAVDDPKQDLIVVEELLVFKERIDDIVQGPFVSDYNFEQTLKEG</sequence>
<gene>
    <name evidence="1" type="ORF">ACOLOM_LOCUS8001</name>
</gene>
<dbReference type="EMBL" id="CAJVPT010019717">
    <property type="protein sequence ID" value="CAG8643062.1"/>
    <property type="molecule type" value="Genomic_DNA"/>
</dbReference>
<keyword evidence="2" id="KW-1185">Reference proteome</keyword>
<dbReference type="Proteomes" id="UP000789525">
    <property type="component" value="Unassembled WGS sequence"/>
</dbReference>
<reference evidence="1" key="1">
    <citation type="submission" date="2021-06" db="EMBL/GenBank/DDBJ databases">
        <authorList>
            <person name="Kallberg Y."/>
            <person name="Tangrot J."/>
            <person name="Rosling A."/>
        </authorList>
    </citation>
    <scope>NUCLEOTIDE SEQUENCE</scope>
    <source>
        <strain evidence="1">CL356</strain>
    </source>
</reference>
<proteinExistence type="predicted"/>
<protein>
    <submittedName>
        <fullName evidence="1">9186_t:CDS:1</fullName>
    </submittedName>
</protein>
<evidence type="ECO:0000313" key="2">
    <source>
        <dbReference type="Proteomes" id="UP000789525"/>
    </source>
</evidence>
<accession>A0ACA9NAY3</accession>
<comment type="caution">
    <text evidence="1">The sequence shown here is derived from an EMBL/GenBank/DDBJ whole genome shotgun (WGS) entry which is preliminary data.</text>
</comment>
<name>A0ACA9NAY3_9GLOM</name>